<dbReference type="GO" id="GO:0016614">
    <property type="term" value="F:oxidoreductase activity, acting on CH-OH group of donors"/>
    <property type="evidence" value="ECO:0007669"/>
    <property type="project" value="InterPro"/>
</dbReference>
<keyword evidence="4 5" id="KW-0274">FAD</keyword>
<evidence type="ECO:0000256" key="4">
    <source>
        <dbReference type="ARBA" id="ARBA00022827"/>
    </source>
</evidence>
<dbReference type="Pfam" id="PF05199">
    <property type="entry name" value="GMC_oxred_C"/>
    <property type="match status" value="1"/>
</dbReference>
<dbReference type="STRING" id="158441.A0A226EJJ9"/>
<name>A0A226EJJ9_FOLCA</name>
<evidence type="ECO:0000259" key="7">
    <source>
        <dbReference type="Pfam" id="PF05199"/>
    </source>
</evidence>
<dbReference type="SUPFAM" id="SSF51905">
    <property type="entry name" value="FAD/NAD(P)-binding domain"/>
    <property type="match status" value="1"/>
</dbReference>
<reference evidence="8 9" key="1">
    <citation type="submission" date="2015-12" db="EMBL/GenBank/DDBJ databases">
        <title>The genome of Folsomia candida.</title>
        <authorList>
            <person name="Faddeeva A."/>
            <person name="Derks M.F."/>
            <person name="Anvar Y."/>
            <person name="Smit S."/>
            <person name="Van Straalen N."/>
            <person name="Roelofs D."/>
        </authorList>
    </citation>
    <scope>NUCLEOTIDE SEQUENCE [LARGE SCALE GENOMIC DNA]</scope>
    <source>
        <strain evidence="8 9">VU population</strain>
        <tissue evidence="8">Whole body</tissue>
    </source>
</reference>
<dbReference type="SUPFAM" id="SSF54373">
    <property type="entry name" value="FAD-linked reductases, C-terminal domain"/>
    <property type="match status" value="1"/>
</dbReference>
<dbReference type="OrthoDB" id="269227at2759"/>
<keyword evidence="9" id="KW-1185">Reference proteome</keyword>
<comment type="similarity">
    <text evidence="2">Belongs to the GMC oxidoreductase family.</text>
</comment>
<evidence type="ECO:0000256" key="1">
    <source>
        <dbReference type="ARBA" id="ARBA00001974"/>
    </source>
</evidence>
<dbReference type="PANTHER" id="PTHR11552">
    <property type="entry name" value="GLUCOSE-METHANOL-CHOLINE GMC OXIDOREDUCTASE"/>
    <property type="match status" value="1"/>
</dbReference>
<protein>
    <submittedName>
        <fullName evidence="8">Glucose dehydrogenase [FAD, quinone]</fullName>
    </submittedName>
</protein>
<keyword evidence="3" id="KW-0285">Flavoprotein</keyword>
<dbReference type="InterPro" id="IPR036188">
    <property type="entry name" value="FAD/NAD-bd_sf"/>
</dbReference>
<evidence type="ECO:0000256" key="2">
    <source>
        <dbReference type="ARBA" id="ARBA00010790"/>
    </source>
</evidence>
<sequence length="444" mass="49327">MPIWLNAEDVHGHGGEVTVQPPPFVGMAEHFIKAGEEQGFKRRDLNGRSGEGFSVMYNNIRNGRRLSSFNAFLQPIRDNPNLTIYKFSEVTKVLLRGERNEAFGVEYVRHGVRKRAFATKEVILSAGLVNSAKLLMLSGIGPKNHLDSLGIKTKCDLPAVGKNVQDHVSVFLGPFHVDKPVTMLFERDINSEAFTEFIDHGTGTLSSAGTMATALISSSYAKRSGEGNWPDLQLILLGTAVYSRFDVDFASAFHVREDILKKYLKISKGRDSFQIIVSGNRPVQRGEILLRSSDPKDEPLIDPKYLHNDQDLEVLLEGVKLALDLVENTTTFRAIGAQLTTAVFPGCEEMEFRSDDYWRCFIRQYTVSMHHLASSCSMGRHDSRDAVVDSKLRVIGAENLRVIDASVMPSVPNVNTNSPAMMIGQKGASEILKRWASNAENEVK</sequence>
<evidence type="ECO:0000313" key="9">
    <source>
        <dbReference type="Proteomes" id="UP000198287"/>
    </source>
</evidence>
<organism evidence="8 9">
    <name type="scientific">Folsomia candida</name>
    <name type="common">Springtail</name>
    <dbReference type="NCBI Taxonomy" id="158441"/>
    <lineage>
        <taxon>Eukaryota</taxon>
        <taxon>Metazoa</taxon>
        <taxon>Ecdysozoa</taxon>
        <taxon>Arthropoda</taxon>
        <taxon>Hexapoda</taxon>
        <taxon>Collembola</taxon>
        <taxon>Entomobryomorpha</taxon>
        <taxon>Isotomoidea</taxon>
        <taxon>Isotomidae</taxon>
        <taxon>Proisotominae</taxon>
        <taxon>Folsomia</taxon>
    </lineage>
</organism>
<feature type="binding site" evidence="5">
    <location>
        <position position="90"/>
    </location>
    <ligand>
        <name>FAD</name>
        <dbReference type="ChEBI" id="CHEBI:57692"/>
    </ligand>
</feature>
<evidence type="ECO:0000313" key="8">
    <source>
        <dbReference type="EMBL" id="OXA57470.1"/>
    </source>
</evidence>
<dbReference type="EMBL" id="LNIX01000003">
    <property type="protein sequence ID" value="OXA57470.1"/>
    <property type="molecule type" value="Genomic_DNA"/>
</dbReference>
<gene>
    <name evidence="8" type="ORF">Fcan01_08264</name>
</gene>
<dbReference type="PIRSF" id="PIRSF000137">
    <property type="entry name" value="Alcohol_oxidase"/>
    <property type="match status" value="1"/>
</dbReference>
<proteinExistence type="inferred from homology"/>
<dbReference type="Proteomes" id="UP000198287">
    <property type="component" value="Unassembled WGS sequence"/>
</dbReference>
<comment type="caution">
    <text evidence="8">The sequence shown here is derived from an EMBL/GenBank/DDBJ whole genome shotgun (WGS) entry which is preliminary data.</text>
</comment>
<dbReference type="Gene3D" id="3.50.50.60">
    <property type="entry name" value="FAD/NAD(P)-binding domain"/>
    <property type="match status" value="1"/>
</dbReference>
<dbReference type="OMA" id="RIDEPRI"/>
<comment type="cofactor">
    <cofactor evidence="1 5">
        <name>FAD</name>
        <dbReference type="ChEBI" id="CHEBI:57692"/>
    </cofactor>
</comment>
<evidence type="ECO:0000259" key="6">
    <source>
        <dbReference type="Pfam" id="PF00732"/>
    </source>
</evidence>
<dbReference type="GO" id="GO:0050660">
    <property type="term" value="F:flavin adenine dinucleotide binding"/>
    <property type="evidence" value="ECO:0007669"/>
    <property type="project" value="InterPro"/>
</dbReference>
<dbReference type="InterPro" id="IPR007867">
    <property type="entry name" value="GMC_OxRtase_C"/>
</dbReference>
<dbReference type="Pfam" id="PF00732">
    <property type="entry name" value="GMC_oxred_N"/>
    <property type="match status" value="1"/>
</dbReference>
<accession>A0A226EJJ9</accession>
<dbReference type="AlphaFoldDB" id="A0A226EJJ9"/>
<dbReference type="InterPro" id="IPR000172">
    <property type="entry name" value="GMC_OxRdtase_N"/>
</dbReference>
<dbReference type="PANTHER" id="PTHR11552:SF147">
    <property type="entry name" value="CHOLINE DEHYDROGENASE, MITOCHONDRIAL"/>
    <property type="match status" value="1"/>
</dbReference>
<dbReference type="Gene3D" id="3.30.560.10">
    <property type="entry name" value="Glucose Oxidase, domain 3"/>
    <property type="match status" value="1"/>
</dbReference>
<dbReference type="InterPro" id="IPR012132">
    <property type="entry name" value="GMC_OxRdtase"/>
</dbReference>
<feature type="domain" description="Glucose-methanol-choline oxidoreductase N-terminal" evidence="6">
    <location>
        <begin position="26"/>
        <end position="168"/>
    </location>
</feature>
<evidence type="ECO:0000256" key="5">
    <source>
        <dbReference type="PIRSR" id="PIRSR000137-2"/>
    </source>
</evidence>
<evidence type="ECO:0000256" key="3">
    <source>
        <dbReference type="ARBA" id="ARBA00022630"/>
    </source>
</evidence>
<feature type="domain" description="Glucose-methanol-choline oxidoreductase C-terminal" evidence="7">
    <location>
        <begin position="282"/>
        <end position="424"/>
    </location>
</feature>